<dbReference type="InterPro" id="IPR041664">
    <property type="entry name" value="AAA_16"/>
</dbReference>
<evidence type="ECO:0000259" key="3">
    <source>
        <dbReference type="PROSITE" id="PS50011"/>
    </source>
</evidence>
<dbReference type="PANTHER" id="PTHR16305:SF28">
    <property type="entry name" value="GUANYLATE CYCLASE DOMAIN-CONTAINING PROTEIN"/>
    <property type="match status" value="1"/>
</dbReference>
<gene>
    <name evidence="4" type="ORF">LZC95_03155</name>
</gene>
<dbReference type="Pfam" id="PF13191">
    <property type="entry name" value="AAA_16"/>
    <property type="match status" value="1"/>
</dbReference>
<dbReference type="Gene3D" id="3.30.200.20">
    <property type="entry name" value="Phosphorylase Kinase, domain 1"/>
    <property type="match status" value="1"/>
</dbReference>
<keyword evidence="4" id="KW-0808">Transferase</keyword>
<dbReference type="Pfam" id="PF00069">
    <property type="entry name" value="Pkinase"/>
    <property type="match status" value="1"/>
</dbReference>
<dbReference type="EMBL" id="CP089982">
    <property type="protein sequence ID" value="WXA95837.1"/>
    <property type="molecule type" value="Genomic_DNA"/>
</dbReference>
<accession>A0ABZ2KAX9</accession>
<dbReference type="InterPro" id="IPR027417">
    <property type="entry name" value="P-loop_NTPase"/>
</dbReference>
<dbReference type="Gene3D" id="1.25.40.10">
    <property type="entry name" value="Tetratricopeptide repeat domain"/>
    <property type="match status" value="1"/>
</dbReference>
<dbReference type="RefSeq" id="WP_394846447.1">
    <property type="nucleotide sequence ID" value="NZ_CP089982.1"/>
</dbReference>
<evidence type="ECO:0000313" key="5">
    <source>
        <dbReference type="Proteomes" id="UP001379533"/>
    </source>
</evidence>
<dbReference type="InterPro" id="IPR011009">
    <property type="entry name" value="Kinase-like_dom_sf"/>
</dbReference>
<evidence type="ECO:0000256" key="2">
    <source>
        <dbReference type="ARBA" id="ARBA00022840"/>
    </source>
</evidence>
<dbReference type="SUPFAM" id="SSF56112">
    <property type="entry name" value="Protein kinase-like (PK-like)"/>
    <property type="match status" value="1"/>
</dbReference>
<protein>
    <submittedName>
        <fullName evidence="4">Protein kinase</fullName>
    </submittedName>
</protein>
<keyword evidence="4" id="KW-0418">Kinase</keyword>
<proteinExistence type="predicted"/>
<dbReference type="CDD" id="cd14014">
    <property type="entry name" value="STKc_PknB_like"/>
    <property type="match status" value="1"/>
</dbReference>
<dbReference type="InterPro" id="IPR008271">
    <property type="entry name" value="Ser/Thr_kinase_AS"/>
</dbReference>
<dbReference type="Gene3D" id="1.10.510.10">
    <property type="entry name" value="Transferase(Phosphotransferase) domain 1"/>
    <property type="match status" value="1"/>
</dbReference>
<dbReference type="PROSITE" id="PS50011">
    <property type="entry name" value="PROTEIN_KINASE_DOM"/>
    <property type="match status" value="1"/>
</dbReference>
<dbReference type="SUPFAM" id="SSF52540">
    <property type="entry name" value="P-loop containing nucleoside triphosphate hydrolases"/>
    <property type="match status" value="1"/>
</dbReference>
<dbReference type="InterPro" id="IPR000719">
    <property type="entry name" value="Prot_kinase_dom"/>
</dbReference>
<reference evidence="4 5" key="1">
    <citation type="submission" date="2021-12" db="EMBL/GenBank/DDBJ databases">
        <title>Discovery of the Pendulisporaceae a myxobacterial family with distinct sporulation behavior and unique specialized metabolism.</title>
        <authorList>
            <person name="Garcia R."/>
            <person name="Popoff A."/>
            <person name="Bader C.D."/>
            <person name="Loehr J."/>
            <person name="Walesch S."/>
            <person name="Walt C."/>
            <person name="Boldt J."/>
            <person name="Bunk B."/>
            <person name="Haeckl F.J.F.P.J."/>
            <person name="Gunesch A.P."/>
            <person name="Birkelbach J."/>
            <person name="Nuebel U."/>
            <person name="Pietschmann T."/>
            <person name="Bach T."/>
            <person name="Mueller R."/>
        </authorList>
    </citation>
    <scope>NUCLEOTIDE SEQUENCE [LARGE SCALE GENOMIC DNA]</scope>
    <source>
        <strain evidence="4 5">MSr12523</strain>
    </source>
</reference>
<dbReference type="SMART" id="SM00220">
    <property type="entry name" value="S_TKc"/>
    <property type="match status" value="1"/>
</dbReference>
<evidence type="ECO:0000313" key="4">
    <source>
        <dbReference type="EMBL" id="WXA95837.1"/>
    </source>
</evidence>
<evidence type="ECO:0000256" key="1">
    <source>
        <dbReference type="ARBA" id="ARBA00022741"/>
    </source>
</evidence>
<keyword evidence="5" id="KW-1185">Reference proteome</keyword>
<keyword evidence="2" id="KW-0067">ATP-binding</keyword>
<sequence>MLDSVAGSGGMGVVYRARDRKRDGATVALKVLHIFEGHRYFQERFAREAYMLSELRHPGIVAYIDHGITPQGQPFLVMEWLDGEDLGDYLHHHNLTLGETVKLFCGIADALSAAHRRGFVHRDLKPENIFLRDGCPDSPTLLDFGAARLVASDLTAAGIAVGTPLYMAPEQARGARDVGPSVDVFALGCVMYKCLTGRTPVANGHPTVVLASILLNEFPPLRSLRPATPEKVDLLLERMLSKEPSRRPKDAHALLQELLALGSLLDEPAPRKSRSGSHRIPLADELQLVSVIFVVEEKPSEAPVIEDDPMLEAPARRAQRQALGDAVHTLFGARVEILRDGSLVATLAQTEHMTANDQAVQAARCALFLREQLGAPPPRRRILITTGRSLVEGKHAPSVEMFSCASTLLNRSNGPLRIDPSEGATDIRLDEMTAHLLDARFDMHSDSGFFVLDAERTSDEARPLLGRPTPCVGRDRELTQLQLLFDECCEESVARVAVVIAPPGIGKSRLRHEFVRYARRDQANVVWFGRTDPTRAGTPYGLLADAISRLIDMREGEDLVARQDKLRTRAWRNVPAHQAEFVTEFLGELCGIPFPSDKSPTLRLARTDPRTMVAQVTAAFVSFLKAECEVHPVLIVLEDLHWGDGLTVRVIDAALRDCRDKPVMVLALARPEVEDLYPKFWNERKRQDLYLDGLSKRASVELITRVLGPDVPPHVVTRIAEQAAGNALFLEELIRFVAENRSDVMPDTVLAMLQARLQGLTPELRRVLRAASVYGTTFWRGGVLALLGNDRVSAANIDEWLDELLQRELIAQSHTSHLLGDTEYAFRHALVREAAHSLLTNEDRAAGHRAAAAFLESMGEREPHVLAEHYAFANDLAQAAGLYALAAKKALDFGNLREAVHLAEYGIECSPQGALLGILLGIEGRARMWECDYVNAYACVSEALTLLRRGSAHWCYAVGTTITAVGAPLNRYDEMIAWGNALRVMDPEPGTSALYMEALRLVAAMLTFLGRRTQAETYLARMDEVTGTTDNVLVRGLREYSHAHVGWFLSRDPWAASLAVARAEELLEMANCRRSLTFTRIYRGAVLAHLGSVDTREQQFRTALSDALQDGDRWTSGVATTMLAMTLVDKETPEAIAEAEQMARSFAADDHAGDQDLKGFANAILARILLDRGELDSAERHVLKSLRMLTYLVVTYPYAEAARVTILVRQEKFAEARDYAEEALARLEQRGGGGFSEVRLRFAAFQAYEAAGDPEAAGILEGTLEQIAIRAAAIDDPDARTRFLSKNGVNRRVLEEARKRLPQERLDSFPCYL</sequence>
<dbReference type="PROSITE" id="PS00108">
    <property type="entry name" value="PROTEIN_KINASE_ST"/>
    <property type="match status" value="1"/>
</dbReference>
<dbReference type="GO" id="GO:0016301">
    <property type="term" value="F:kinase activity"/>
    <property type="evidence" value="ECO:0007669"/>
    <property type="project" value="UniProtKB-KW"/>
</dbReference>
<name>A0ABZ2KAX9_9BACT</name>
<dbReference type="Proteomes" id="UP001379533">
    <property type="component" value="Chromosome"/>
</dbReference>
<dbReference type="SUPFAM" id="SSF48452">
    <property type="entry name" value="TPR-like"/>
    <property type="match status" value="1"/>
</dbReference>
<keyword evidence="1" id="KW-0547">Nucleotide-binding</keyword>
<dbReference type="PANTHER" id="PTHR16305">
    <property type="entry name" value="TESTICULAR SOLUBLE ADENYLYL CYCLASE"/>
    <property type="match status" value="1"/>
</dbReference>
<feature type="domain" description="Protein kinase" evidence="3">
    <location>
        <begin position="1"/>
        <end position="259"/>
    </location>
</feature>
<organism evidence="4 5">
    <name type="scientific">Pendulispora brunnea</name>
    <dbReference type="NCBI Taxonomy" id="2905690"/>
    <lineage>
        <taxon>Bacteria</taxon>
        <taxon>Pseudomonadati</taxon>
        <taxon>Myxococcota</taxon>
        <taxon>Myxococcia</taxon>
        <taxon>Myxococcales</taxon>
        <taxon>Sorangiineae</taxon>
        <taxon>Pendulisporaceae</taxon>
        <taxon>Pendulispora</taxon>
    </lineage>
</organism>
<dbReference type="InterPro" id="IPR011990">
    <property type="entry name" value="TPR-like_helical_dom_sf"/>
</dbReference>